<gene>
    <name evidence="1" type="ORF">HKB16_14100</name>
</gene>
<name>A0A7Y0SIB0_VIBPH</name>
<comment type="caution">
    <text evidence="1">The sequence shown here is derived from an EMBL/GenBank/DDBJ whole genome shotgun (WGS) entry which is preliminary data.</text>
</comment>
<dbReference type="EMBL" id="JABCLB010001328">
    <property type="protein sequence ID" value="NMU84016.1"/>
    <property type="molecule type" value="Genomic_DNA"/>
</dbReference>
<accession>A0A7Y0SIB0</accession>
<dbReference type="RefSeq" id="WP_141179931.1">
    <property type="nucleotide sequence ID" value="NZ_CP041202.1"/>
</dbReference>
<dbReference type="AlphaFoldDB" id="A0A7Y0SIB0"/>
<protein>
    <submittedName>
        <fullName evidence="1">Uncharacterized protein</fullName>
    </submittedName>
</protein>
<evidence type="ECO:0000313" key="2">
    <source>
        <dbReference type="Proteomes" id="UP000518904"/>
    </source>
</evidence>
<organism evidence="1 2">
    <name type="scientific">Vibrio parahaemolyticus</name>
    <dbReference type="NCBI Taxonomy" id="670"/>
    <lineage>
        <taxon>Bacteria</taxon>
        <taxon>Pseudomonadati</taxon>
        <taxon>Pseudomonadota</taxon>
        <taxon>Gammaproteobacteria</taxon>
        <taxon>Vibrionales</taxon>
        <taxon>Vibrionaceae</taxon>
        <taxon>Vibrio</taxon>
    </lineage>
</organism>
<reference evidence="1 2" key="1">
    <citation type="submission" date="2020-04" db="EMBL/GenBank/DDBJ databases">
        <title>Whole-genome sequencing of Vibrio spp. from China reveals different genetic environments of blaCTX-M-14 among diverse lineages.</title>
        <authorList>
            <person name="Zheng Z."/>
            <person name="Ye L."/>
            <person name="Chen S."/>
        </authorList>
    </citation>
    <scope>NUCLEOTIDE SEQUENCE [LARGE SCALE GENOMIC DNA]</scope>
    <source>
        <strain evidence="1 2">Vb0551</strain>
    </source>
</reference>
<proteinExistence type="predicted"/>
<evidence type="ECO:0000313" key="1">
    <source>
        <dbReference type="EMBL" id="NMU84016.1"/>
    </source>
</evidence>
<dbReference type="Proteomes" id="UP000518904">
    <property type="component" value="Unassembled WGS sequence"/>
</dbReference>
<sequence length="65" mass="7420">MNIYEQALELTRPPVTLENLQEYDALLSKAKGEEANRIGDLYTVLISQTDPEVYEQYVLLSMGEI</sequence>